<dbReference type="SUPFAM" id="SSF52540">
    <property type="entry name" value="P-loop containing nucleoside triphosphate hydrolases"/>
    <property type="match status" value="1"/>
</dbReference>
<evidence type="ECO:0000313" key="2">
    <source>
        <dbReference type="Proteomes" id="UP001235939"/>
    </source>
</evidence>
<protein>
    <recommendedName>
        <fullName evidence="3">ATP-dependent DNA helicase PIF1</fullName>
    </recommendedName>
</protein>
<evidence type="ECO:0008006" key="3">
    <source>
        <dbReference type="Google" id="ProtNLM"/>
    </source>
</evidence>
<evidence type="ECO:0000313" key="1">
    <source>
        <dbReference type="EMBL" id="UYV77437.1"/>
    </source>
</evidence>
<dbReference type="PANTHER" id="PTHR23274:SF51">
    <property type="entry name" value="OS03G0423850 PROTEIN"/>
    <property type="match status" value="1"/>
</dbReference>
<keyword evidence="2" id="KW-1185">Reference proteome</keyword>
<dbReference type="InterPro" id="IPR027417">
    <property type="entry name" value="P-loop_NTPase"/>
</dbReference>
<reference evidence="1 2" key="1">
    <citation type="submission" date="2022-01" db="EMBL/GenBank/DDBJ databases">
        <title>A chromosomal length assembly of Cordylochernes scorpioides.</title>
        <authorList>
            <person name="Zeh D."/>
            <person name="Zeh J."/>
        </authorList>
    </citation>
    <scope>NUCLEOTIDE SEQUENCE [LARGE SCALE GENOMIC DNA]</scope>
    <source>
        <strain evidence="1">IN4F17</strain>
        <tissue evidence="1">Whole Body</tissue>
    </source>
</reference>
<organism evidence="1 2">
    <name type="scientific">Cordylochernes scorpioides</name>
    <dbReference type="NCBI Taxonomy" id="51811"/>
    <lineage>
        <taxon>Eukaryota</taxon>
        <taxon>Metazoa</taxon>
        <taxon>Ecdysozoa</taxon>
        <taxon>Arthropoda</taxon>
        <taxon>Chelicerata</taxon>
        <taxon>Arachnida</taxon>
        <taxon>Pseudoscorpiones</taxon>
        <taxon>Cheliferoidea</taxon>
        <taxon>Chernetidae</taxon>
        <taxon>Cordylochernes</taxon>
    </lineage>
</organism>
<name>A0ABY6LAG1_9ARAC</name>
<proteinExistence type="predicted"/>
<sequence>MGTNVLQVRILTGSFRGEEVLIPRIPIIPNDLPFKFRRLQFPVMVAFAMTINKSQGQTLQVVGVHLESPCFSHGQLFVACFCVSSPRNSFVYSSTFSKTRNILGALFIHE</sequence>
<dbReference type="EMBL" id="CP092877">
    <property type="protein sequence ID" value="UYV77437.1"/>
    <property type="molecule type" value="Genomic_DNA"/>
</dbReference>
<dbReference type="Proteomes" id="UP001235939">
    <property type="component" value="Chromosome 15"/>
</dbReference>
<gene>
    <name evidence="1" type="ORF">LAZ67_15001023</name>
</gene>
<dbReference type="PANTHER" id="PTHR23274">
    <property type="entry name" value="DNA HELICASE-RELATED"/>
    <property type="match status" value="1"/>
</dbReference>
<accession>A0ABY6LAG1</accession>